<organism evidence="1 2">
    <name type="scientific">Acetobacter persici</name>
    <dbReference type="NCBI Taxonomy" id="1076596"/>
    <lineage>
        <taxon>Bacteria</taxon>
        <taxon>Pseudomonadati</taxon>
        <taxon>Pseudomonadota</taxon>
        <taxon>Alphaproteobacteria</taxon>
        <taxon>Acetobacterales</taxon>
        <taxon>Acetobacteraceae</taxon>
        <taxon>Acetobacter</taxon>
    </lineage>
</organism>
<dbReference type="EMBL" id="CP014687">
    <property type="protein sequence ID" value="AQT05336.1"/>
    <property type="molecule type" value="Genomic_DNA"/>
</dbReference>
<protein>
    <recommendedName>
        <fullName evidence="3">Tail fiber protein</fullName>
    </recommendedName>
</protein>
<gene>
    <name evidence="1" type="ORF">A0U91_11225</name>
</gene>
<evidence type="ECO:0008006" key="3">
    <source>
        <dbReference type="Google" id="ProtNLM"/>
    </source>
</evidence>
<dbReference type="RefSeq" id="WP_077931121.1">
    <property type="nucleotide sequence ID" value="NZ_CP014687.1"/>
</dbReference>
<dbReference type="STRING" id="1076596.A0U91_11225"/>
<evidence type="ECO:0000313" key="2">
    <source>
        <dbReference type="Proteomes" id="UP000189055"/>
    </source>
</evidence>
<sequence>MKQTDFPARLATPIAANAAGSDIAAIPATQAHPGDGTASLALGFPPETFIARSAGGVPPRGQDMNGLLNLISKILRAYQAGCWGMFDSGFAQSIGGYPAGAVVSGTTLGTFWVSTTDDNVSTPGASGAAWQNLFTGYLPLSGGVVSWLTVEGALVQEGFDGVFAQASPTNPQIGDYINYPTFSSKAKGRGGQFSMGLQEQVGTTFRAVLSLQFNDGTWRYIRWSQNQRLNDSQYGDVAYVSDLQNYAARSDLQNYATHADLQNYAPASSLQNYVAATTYASDFATSDNRVINLAYGHRIQAFTVPNVVHAGSGTNYVTFPVAFSGTPVAVVANASQNGDMDVWTYNWSSTQFAINIPPDSNSSNETVSIIAIGPR</sequence>
<name>A0A1U9LFT9_9PROT</name>
<dbReference type="KEGG" id="aper:A0U91_11225"/>
<dbReference type="Proteomes" id="UP000189055">
    <property type="component" value="Chromosome"/>
</dbReference>
<accession>A0A1U9LFT9</accession>
<reference evidence="1 2" key="1">
    <citation type="submission" date="2016-03" db="EMBL/GenBank/DDBJ databases">
        <title>Acetic acid bacteria sequencing.</title>
        <authorList>
            <person name="Brandt J."/>
            <person name="Jakob F."/>
            <person name="Vogel R.F."/>
        </authorList>
    </citation>
    <scope>NUCLEOTIDE SEQUENCE [LARGE SCALE GENOMIC DNA]</scope>
    <source>
        <strain evidence="1 2">TMW2.1084</strain>
    </source>
</reference>
<proteinExistence type="predicted"/>
<dbReference type="AlphaFoldDB" id="A0A1U9LFT9"/>
<evidence type="ECO:0000313" key="1">
    <source>
        <dbReference type="EMBL" id="AQT05336.1"/>
    </source>
</evidence>